<protein>
    <recommendedName>
        <fullName evidence="1">AAA domain-containing protein</fullName>
    </recommendedName>
</protein>
<comment type="caution">
    <text evidence="2">The sequence shown here is derived from an EMBL/GenBank/DDBJ whole genome shotgun (WGS) entry which is preliminary data.</text>
</comment>
<dbReference type="EMBL" id="JSCE01000054">
    <property type="protein sequence ID" value="KHM52783.1"/>
    <property type="molecule type" value="Genomic_DNA"/>
</dbReference>
<evidence type="ECO:0000313" key="2">
    <source>
        <dbReference type="EMBL" id="KHM52783.1"/>
    </source>
</evidence>
<proteinExistence type="predicted"/>
<sequence>MRTIVIGNWKGGVGKTTVATNLACAFANNFPELHVLFIDCDKQGNSSARFCADFSKPNLTNILVDGVAADEAIQQTQYCNIDLIAADPSLMAANFSILKEEERRQDNILELALEPVKDKYDLCFIDTPPDFNISVLNCLNICDDLIGITTLTSDSVEGLRQLRQNVIEMYNDVLGRDLQLRGVLVNMYRPNEESSNYIDELKKDGFIVFDSYLYSARTTAEQLQLATNKHMSIFEVAPRCAFARCINNFLIELIGGDK</sequence>
<organism evidence="2 3">
    <name type="scientific">Anaerovibrio lipolyticus</name>
    <dbReference type="NCBI Taxonomy" id="82374"/>
    <lineage>
        <taxon>Bacteria</taxon>
        <taxon>Bacillati</taxon>
        <taxon>Bacillota</taxon>
        <taxon>Negativicutes</taxon>
        <taxon>Selenomonadales</taxon>
        <taxon>Selenomonadaceae</taxon>
        <taxon>Anaerovibrio</taxon>
    </lineage>
</organism>
<accession>A0A0B2K1M8</accession>
<dbReference type="InterPro" id="IPR027417">
    <property type="entry name" value="P-loop_NTPase"/>
</dbReference>
<dbReference type="PANTHER" id="PTHR13696">
    <property type="entry name" value="P-LOOP CONTAINING NUCLEOSIDE TRIPHOSPHATE HYDROLASE"/>
    <property type="match status" value="1"/>
</dbReference>
<dbReference type="CDD" id="cd02042">
    <property type="entry name" value="ParAB_family"/>
    <property type="match status" value="1"/>
</dbReference>
<evidence type="ECO:0000259" key="1">
    <source>
        <dbReference type="Pfam" id="PF13614"/>
    </source>
</evidence>
<dbReference type="RefSeq" id="WP_039206187.1">
    <property type="nucleotide sequence ID" value="NZ_JSCE01000054.1"/>
</dbReference>
<dbReference type="AlphaFoldDB" id="A0A0B2K1M8"/>
<gene>
    <name evidence="2" type="ORF">NZ47_02800</name>
</gene>
<dbReference type="SUPFAM" id="SSF52540">
    <property type="entry name" value="P-loop containing nucleoside triphosphate hydrolases"/>
    <property type="match status" value="1"/>
</dbReference>
<dbReference type="STRING" id="82374.NZ47_02800"/>
<dbReference type="Gene3D" id="3.40.50.300">
    <property type="entry name" value="P-loop containing nucleotide triphosphate hydrolases"/>
    <property type="match status" value="1"/>
</dbReference>
<name>A0A0B2K1M8_9FIRM</name>
<evidence type="ECO:0000313" key="3">
    <source>
        <dbReference type="Proteomes" id="UP000030993"/>
    </source>
</evidence>
<keyword evidence="3" id="KW-1185">Reference proteome</keyword>
<dbReference type="PANTHER" id="PTHR13696:SF52">
    <property type="entry name" value="PARA FAMILY PROTEIN CT_582"/>
    <property type="match status" value="1"/>
</dbReference>
<dbReference type="InterPro" id="IPR050678">
    <property type="entry name" value="DNA_Partitioning_ATPase"/>
</dbReference>
<dbReference type="Pfam" id="PF13614">
    <property type="entry name" value="AAA_31"/>
    <property type="match status" value="1"/>
</dbReference>
<dbReference type="InterPro" id="IPR025669">
    <property type="entry name" value="AAA_dom"/>
</dbReference>
<dbReference type="Proteomes" id="UP000030993">
    <property type="component" value="Unassembled WGS sequence"/>
</dbReference>
<feature type="domain" description="AAA" evidence="1">
    <location>
        <begin position="1"/>
        <end position="171"/>
    </location>
</feature>
<reference evidence="2 3" key="1">
    <citation type="journal article" date="2013" name="PLoS ONE">
        <title>Identification and characterization of three novel lipases belonging to families II and V from Anaerovibrio lipolyticus 5ST.</title>
        <authorList>
            <person name="Prive F."/>
            <person name="Kaderbhai N.N."/>
            <person name="Girdwood S."/>
            <person name="Worgan H.J."/>
            <person name="Pinloche E."/>
            <person name="Scollan N.D."/>
            <person name="Huws S.A."/>
            <person name="Newbold C.J."/>
        </authorList>
    </citation>
    <scope>NUCLEOTIDE SEQUENCE [LARGE SCALE GENOMIC DNA]</scope>
    <source>
        <strain evidence="2 3">5S</strain>
    </source>
</reference>